<proteinExistence type="inferred from homology"/>
<dbReference type="GO" id="GO:0005829">
    <property type="term" value="C:cytosol"/>
    <property type="evidence" value="ECO:0007669"/>
    <property type="project" value="TreeGrafter"/>
</dbReference>
<dbReference type="AlphaFoldDB" id="A0A3Q9JM90"/>
<dbReference type="Gene3D" id="3.40.50.1000">
    <property type="entry name" value="HAD superfamily/HAD-like"/>
    <property type="match status" value="1"/>
</dbReference>
<keyword evidence="8 10" id="KW-0460">Magnesium</keyword>
<dbReference type="NCBIfam" id="TIGR01549">
    <property type="entry name" value="HAD-SF-IA-v1"/>
    <property type="match status" value="1"/>
</dbReference>
<dbReference type="InterPro" id="IPR036412">
    <property type="entry name" value="HAD-like_sf"/>
</dbReference>
<evidence type="ECO:0000256" key="6">
    <source>
        <dbReference type="ARBA" id="ARBA00022723"/>
    </source>
</evidence>
<dbReference type="KEGG" id="emo:DM558_11855"/>
<comment type="catalytic activity">
    <reaction evidence="1 10">
        <text>2-phosphoglycolate + H2O = glycolate + phosphate</text>
        <dbReference type="Rhea" id="RHEA:14369"/>
        <dbReference type="ChEBI" id="CHEBI:15377"/>
        <dbReference type="ChEBI" id="CHEBI:29805"/>
        <dbReference type="ChEBI" id="CHEBI:43474"/>
        <dbReference type="ChEBI" id="CHEBI:58033"/>
        <dbReference type="EC" id="3.1.3.18"/>
    </reaction>
</comment>
<dbReference type="GO" id="GO:0008967">
    <property type="term" value="F:phosphoglycolate phosphatase activity"/>
    <property type="evidence" value="ECO:0007669"/>
    <property type="project" value="UniProtKB-UniRule"/>
</dbReference>
<organism evidence="11 12">
    <name type="scientific">Entomomonas moraniae</name>
    <dbReference type="NCBI Taxonomy" id="2213226"/>
    <lineage>
        <taxon>Bacteria</taxon>
        <taxon>Pseudomonadati</taxon>
        <taxon>Pseudomonadota</taxon>
        <taxon>Gammaproteobacteria</taxon>
        <taxon>Pseudomonadales</taxon>
        <taxon>Pseudomonadaceae</taxon>
        <taxon>Entomomonas</taxon>
    </lineage>
</organism>
<feature type="binding site" evidence="10">
    <location>
        <position position="19"/>
    </location>
    <ligand>
        <name>Mg(2+)</name>
        <dbReference type="ChEBI" id="CHEBI:18420"/>
    </ligand>
</feature>
<dbReference type="GO" id="GO:0046872">
    <property type="term" value="F:metal ion binding"/>
    <property type="evidence" value="ECO:0007669"/>
    <property type="project" value="UniProtKB-KW"/>
</dbReference>
<feature type="active site" description="Nucleophile" evidence="10">
    <location>
        <position position="19"/>
    </location>
</feature>
<comment type="pathway">
    <text evidence="3 10">Organic acid metabolism; glycolate biosynthesis; glycolate from 2-phosphoglycolate: step 1/1.</text>
</comment>
<dbReference type="SFLD" id="SFLDG01129">
    <property type="entry name" value="C1.5:_HAD__Beta-PGM__Phosphata"/>
    <property type="match status" value="1"/>
</dbReference>
<evidence type="ECO:0000256" key="2">
    <source>
        <dbReference type="ARBA" id="ARBA00001946"/>
    </source>
</evidence>
<comment type="similarity">
    <text evidence="4 10">Belongs to the HAD-like hydrolase superfamily. CbbY/CbbZ/Gph/YieH family.</text>
</comment>
<evidence type="ECO:0000313" key="12">
    <source>
        <dbReference type="Proteomes" id="UP000273143"/>
    </source>
</evidence>
<dbReference type="EMBL" id="CP029822">
    <property type="protein sequence ID" value="AZS51419.1"/>
    <property type="molecule type" value="Genomic_DNA"/>
</dbReference>
<name>A0A3Q9JM90_9GAMM</name>
<dbReference type="FunFam" id="3.40.50.1000:FF:000022">
    <property type="entry name" value="Phosphoglycolate phosphatase"/>
    <property type="match status" value="1"/>
</dbReference>
<keyword evidence="7 10" id="KW-0378">Hydrolase</keyword>
<dbReference type="Pfam" id="PF13419">
    <property type="entry name" value="HAD_2"/>
    <property type="match status" value="1"/>
</dbReference>
<dbReference type="InterPro" id="IPR037512">
    <property type="entry name" value="PGPase_prok"/>
</dbReference>
<dbReference type="UniPathway" id="UPA00865">
    <property type="reaction ID" value="UER00834"/>
</dbReference>
<dbReference type="InterPro" id="IPR041492">
    <property type="entry name" value="HAD_2"/>
</dbReference>
<dbReference type="EC" id="3.1.3.18" evidence="5 10"/>
<dbReference type="InterPro" id="IPR006439">
    <property type="entry name" value="HAD-SF_hydro_IA"/>
</dbReference>
<dbReference type="GO" id="GO:0006281">
    <property type="term" value="P:DNA repair"/>
    <property type="evidence" value="ECO:0007669"/>
    <property type="project" value="TreeGrafter"/>
</dbReference>
<sequence>MNLLQHYYQGKYPKLVMFDLDGTLVDSAPDIAIAVNKTLRELGLPVVSEDKVRLWVGNGAEMLIRRALTDGDDNKPLDQSLWAKAYKLSLGYYPYHHDIKYLYHGVKTFLEAMQKQSVKMAIVTNKPVQFVEPLLKELGIGHYFDWFIGGDSLPQKKPAPEPLLYVLDQAGVKREEVLFVGDSRSDVRAAKAANIPCAALTYGYNHGEPIANENPTWVIDDLNDLLKIFAK</sequence>
<dbReference type="PANTHER" id="PTHR43434">
    <property type="entry name" value="PHOSPHOGLYCOLATE PHOSPHATASE"/>
    <property type="match status" value="1"/>
</dbReference>
<comment type="function">
    <text evidence="10">Specifically catalyzes the dephosphorylation of 2-phosphoglycolate. Is involved in the dissimilation of the intracellular 2-phosphoglycolate formed during the DNA repair of 3'-phosphoglycolate ends, a major class of DNA lesions induced by oxidative stress.</text>
</comment>
<evidence type="ECO:0000256" key="3">
    <source>
        <dbReference type="ARBA" id="ARBA00004818"/>
    </source>
</evidence>
<dbReference type="GO" id="GO:0005975">
    <property type="term" value="P:carbohydrate metabolic process"/>
    <property type="evidence" value="ECO:0007669"/>
    <property type="project" value="InterPro"/>
</dbReference>
<dbReference type="Gene3D" id="1.10.150.240">
    <property type="entry name" value="Putative phosphatase, domain 2"/>
    <property type="match status" value="1"/>
</dbReference>
<dbReference type="InterPro" id="IPR023198">
    <property type="entry name" value="PGP-like_dom2"/>
</dbReference>
<evidence type="ECO:0000256" key="7">
    <source>
        <dbReference type="ARBA" id="ARBA00022801"/>
    </source>
</evidence>
<keyword evidence="6 10" id="KW-0479">Metal-binding</keyword>
<dbReference type="SFLD" id="SFLDS00003">
    <property type="entry name" value="Haloacid_Dehalogenase"/>
    <property type="match status" value="1"/>
</dbReference>
<feature type="binding site" evidence="10">
    <location>
        <position position="182"/>
    </location>
    <ligand>
        <name>Mg(2+)</name>
        <dbReference type="ChEBI" id="CHEBI:18420"/>
    </ligand>
</feature>
<dbReference type="NCBIfam" id="TIGR01509">
    <property type="entry name" value="HAD-SF-IA-v3"/>
    <property type="match status" value="1"/>
</dbReference>
<dbReference type="RefSeq" id="WP_127164176.1">
    <property type="nucleotide sequence ID" value="NZ_CP029822.1"/>
</dbReference>
<evidence type="ECO:0000256" key="4">
    <source>
        <dbReference type="ARBA" id="ARBA00006171"/>
    </source>
</evidence>
<dbReference type="HAMAP" id="MF_00495">
    <property type="entry name" value="GPH_hydrolase_bact"/>
    <property type="match status" value="1"/>
</dbReference>
<dbReference type="SUPFAM" id="SSF56784">
    <property type="entry name" value="HAD-like"/>
    <property type="match status" value="1"/>
</dbReference>
<dbReference type="PRINTS" id="PR00413">
    <property type="entry name" value="HADHALOGNASE"/>
</dbReference>
<evidence type="ECO:0000256" key="1">
    <source>
        <dbReference type="ARBA" id="ARBA00000830"/>
    </source>
</evidence>
<comment type="cofactor">
    <cofactor evidence="2 10">
        <name>Mg(2+)</name>
        <dbReference type="ChEBI" id="CHEBI:18420"/>
    </cofactor>
</comment>
<dbReference type="InterPro" id="IPR023214">
    <property type="entry name" value="HAD_sf"/>
</dbReference>
<dbReference type="Proteomes" id="UP000273143">
    <property type="component" value="Chromosome"/>
</dbReference>
<dbReference type="PANTHER" id="PTHR43434:SF1">
    <property type="entry name" value="PHOSPHOGLYCOLATE PHOSPHATASE"/>
    <property type="match status" value="1"/>
</dbReference>
<dbReference type="CDD" id="cd16417">
    <property type="entry name" value="HAD_PGPase"/>
    <property type="match status" value="1"/>
</dbReference>
<evidence type="ECO:0000313" key="11">
    <source>
        <dbReference type="EMBL" id="AZS51419.1"/>
    </source>
</evidence>
<evidence type="ECO:0000256" key="9">
    <source>
        <dbReference type="ARBA" id="ARBA00023277"/>
    </source>
</evidence>
<protein>
    <recommendedName>
        <fullName evidence="5 10">Phosphoglycolate phosphatase</fullName>
        <shortName evidence="10">PGP</shortName>
        <shortName evidence="10">PGPase</shortName>
        <ecNumber evidence="5 10">3.1.3.18</ecNumber>
    </recommendedName>
</protein>
<reference evidence="12" key="1">
    <citation type="submission" date="2018-06" db="EMBL/GenBank/DDBJ databases">
        <title>Complete genome of Pseudomonas insecticola strain QZS01.</title>
        <authorList>
            <person name="Wang J."/>
            <person name="Su Q."/>
        </authorList>
    </citation>
    <scope>NUCLEOTIDE SEQUENCE [LARGE SCALE GENOMIC DNA]</scope>
    <source>
        <strain evidence="12">QZS01</strain>
    </source>
</reference>
<dbReference type="NCBIfam" id="NF009695">
    <property type="entry name" value="PRK13222.1-2"/>
    <property type="match status" value="1"/>
</dbReference>
<dbReference type="GO" id="GO:0046295">
    <property type="term" value="P:glycolate biosynthetic process"/>
    <property type="evidence" value="ECO:0007669"/>
    <property type="project" value="UniProtKB-UniRule"/>
</dbReference>
<keyword evidence="9 10" id="KW-0119">Carbohydrate metabolism</keyword>
<dbReference type="SFLD" id="SFLDG01135">
    <property type="entry name" value="C1.5.6:_HAD__Beta-PGM__Phospha"/>
    <property type="match status" value="1"/>
</dbReference>
<dbReference type="NCBIfam" id="TIGR01449">
    <property type="entry name" value="PGP_bact"/>
    <property type="match status" value="1"/>
</dbReference>
<evidence type="ECO:0000256" key="10">
    <source>
        <dbReference type="HAMAP-Rule" id="MF_00495"/>
    </source>
</evidence>
<gene>
    <name evidence="11" type="ORF">DM558_11855</name>
</gene>
<accession>A0A3Q9JM90</accession>
<evidence type="ECO:0000256" key="5">
    <source>
        <dbReference type="ARBA" id="ARBA00013078"/>
    </source>
</evidence>
<dbReference type="InterPro" id="IPR050155">
    <property type="entry name" value="HAD-like_hydrolase_sf"/>
</dbReference>
<feature type="binding site" evidence="10">
    <location>
        <position position="21"/>
    </location>
    <ligand>
        <name>Mg(2+)</name>
        <dbReference type="ChEBI" id="CHEBI:18420"/>
    </ligand>
</feature>
<evidence type="ECO:0000256" key="8">
    <source>
        <dbReference type="ARBA" id="ARBA00022842"/>
    </source>
</evidence>
<keyword evidence="12" id="KW-1185">Reference proteome</keyword>